<dbReference type="AlphaFoldDB" id="A0A8K1P004"/>
<organism evidence="20">
    <name type="scientific">Vultur gryphus</name>
    <name type="common">Andean condor</name>
    <dbReference type="NCBI Taxonomy" id="8924"/>
    <lineage>
        <taxon>Eukaryota</taxon>
        <taxon>Metazoa</taxon>
        <taxon>Chordata</taxon>
        <taxon>Craniata</taxon>
        <taxon>Vertebrata</taxon>
        <taxon>Euteleostomi</taxon>
        <taxon>Archelosauria</taxon>
        <taxon>Archosauria</taxon>
        <taxon>Dinosauria</taxon>
        <taxon>Saurischia</taxon>
        <taxon>Theropoda</taxon>
        <taxon>Coelurosauria</taxon>
        <taxon>Aves</taxon>
        <taxon>Neognathae</taxon>
        <taxon>Neoaves</taxon>
        <taxon>Telluraves</taxon>
        <taxon>Accipitrimorphae</taxon>
        <taxon>Accipitriformes</taxon>
        <taxon>Cathartidae</taxon>
        <taxon>Vultur</taxon>
    </lineage>
</organism>
<dbReference type="InterPro" id="IPR000260">
    <property type="entry name" value="NADH4_N"/>
</dbReference>
<dbReference type="GO" id="GO:0015990">
    <property type="term" value="P:electron transport coupled proton transport"/>
    <property type="evidence" value="ECO:0007669"/>
    <property type="project" value="TreeGrafter"/>
</dbReference>
<keyword evidence="7 16" id="KW-0812">Transmembrane</keyword>
<evidence type="ECO:0000256" key="15">
    <source>
        <dbReference type="ARBA" id="ARBA00049551"/>
    </source>
</evidence>
<evidence type="ECO:0000256" key="5">
    <source>
        <dbReference type="ARBA" id="ARBA00022448"/>
    </source>
</evidence>
<feature type="transmembrane region" description="Helical" evidence="16">
    <location>
        <begin position="341"/>
        <end position="361"/>
    </location>
</feature>
<keyword evidence="17" id="KW-0732">Signal</keyword>
<dbReference type="InterPro" id="IPR001750">
    <property type="entry name" value="ND/Mrp_TM"/>
</dbReference>
<evidence type="ECO:0000256" key="16">
    <source>
        <dbReference type="RuleBase" id="RU003297"/>
    </source>
</evidence>
<dbReference type="PANTHER" id="PTHR43507:SF20">
    <property type="entry name" value="NADH-UBIQUINONE OXIDOREDUCTASE CHAIN 4"/>
    <property type="match status" value="1"/>
</dbReference>
<dbReference type="GO" id="GO:0003954">
    <property type="term" value="F:NADH dehydrogenase activity"/>
    <property type="evidence" value="ECO:0007669"/>
    <property type="project" value="TreeGrafter"/>
</dbReference>
<dbReference type="GeneID" id="68626093"/>
<dbReference type="GO" id="GO:0048039">
    <property type="term" value="F:ubiquinone binding"/>
    <property type="evidence" value="ECO:0007669"/>
    <property type="project" value="TreeGrafter"/>
</dbReference>
<feature type="chain" id="PRO_5035442561" description="NADH-ubiquinone oxidoreductase chain 4" evidence="17">
    <location>
        <begin position="18"/>
        <end position="459"/>
    </location>
</feature>
<dbReference type="RefSeq" id="YP_010192491.1">
    <property type="nucleotide sequence ID" value="NC_058600.1"/>
</dbReference>
<comment type="similarity">
    <text evidence="2 16">Belongs to the complex I subunit 4 family.</text>
</comment>
<feature type="signal peptide" evidence="17">
    <location>
        <begin position="1"/>
        <end position="17"/>
    </location>
</feature>
<evidence type="ECO:0000256" key="9">
    <source>
        <dbReference type="ARBA" id="ARBA00022982"/>
    </source>
</evidence>
<feature type="domain" description="NADH:quinone oxidoreductase/Mrp antiporter transmembrane" evidence="18">
    <location>
        <begin position="113"/>
        <end position="403"/>
    </location>
</feature>
<keyword evidence="13 16" id="KW-0496">Mitochondrion</keyword>
<evidence type="ECO:0000256" key="8">
    <source>
        <dbReference type="ARBA" id="ARBA00022967"/>
    </source>
</evidence>
<keyword evidence="9 16" id="KW-0249">Electron transport</keyword>
<name>A0A8K1P004_VULGR</name>
<geneLocation type="mitochondrion" evidence="20"/>
<keyword evidence="8" id="KW-1278">Translocase</keyword>
<evidence type="ECO:0000256" key="3">
    <source>
        <dbReference type="ARBA" id="ARBA00012944"/>
    </source>
</evidence>
<dbReference type="NCBIfam" id="TIGR01972">
    <property type="entry name" value="NDH_I_M"/>
    <property type="match status" value="1"/>
</dbReference>
<feature type="transmembrane region" description="Helical" evidence="16">
    <location>
        <begin position="61"/>
        <end position="81"/>
    </location>
</feature>
<comment type="subcellular location">
    <subcellularLocation>
        <location evidence="1 16">Mitochondrion membrane</location>
        <topology evidence="1 16">Multi-pass membrane protein</topology>
    </subcellularLocation>
</comment>
<evidence type="ECO:0000256" key="1">
    <source>
        <dbReference type="ARBA" id="ARBA00004225"/>
    </source>
</evidence>
<dbReference type="EMBL" id="MN720444">
    <property type="protein sequence ID" value="UDH54054.1"/>
    <property type="molecule type" value="Genomic_DNA"/>
</dbReference>
<evidence type="ECO:0000256" key="13">
    <source>
        <dbReference type="ARBA" id="ARBA00023128"/>
    </source>
</evidence>
<protein>
    <recommendedName>
        <fullName evidence="4 16">NADH-ubiquinone oxidoreductase chain 4</fullName>
        <ecNumber evidence="3 16">7.1.1.2</ecNumber>
    </recommendedName>
</protein>
<evidence type="ECO:0000256" key="7">
    <source>
        <dbReference type="ARBA" id="ARBA00022692"/>
    </source>
</evidence>
<comment type="function">
    <text evidence="16">Core subunit of the mitochondrial membrane respiratory chain NADH dehydrogenase (Complex I) which catalyzes electron transfer from NADH through the respiratory chain, using ubiquinone as an electron acceptor. Essential for the catalytic activity and assembly of complex I.</text>
</comment>
<evidence type="ECO:0000256" key="14">
    <source>
        <dbReference type="ARBA" id="ARBA00023136"/>
    </source>
</evidence>
<evidence type="ECO:0000256" key="6">
    <source>
        <dbReference type="ARBA" id="ARBA00022660"/>
    </source>
</evidence>
<feature type="transmembrane region" description="Helical" evidence="16">
    <location>
        <begin position="381"/>
        <end position="414"/>
    </location>
</feature>
<dbReference type="GO" id="GO:0031966">
    <property type="term" value="C:mitochondrial membrane"/>
    <property type="evidence" value="ECO:0007669"/>
    <property type="project" value="UniProtKB-SubCell"/>
</dbReference>
<evidence type="ECO:0000256" key="11">
    <source>
        <dbReference type="ARBA" id="ARBA00023027"/>
    </source>
</evidence>
<feature type="transmembrane region" description="Helical" evidence="16">
    <location>
        <begin position="256"/>
        <end position="277"/>
    </location>
</feature>
<dbReference type="InterPro" id="IPR010227">
    <property type="entry name" value="NADH_Q_OxRdtase_chainM/4"/>
</dbReference>
<dbReference type="GO" id="GO:0042773">
    <property type="term" value="P:ATP synthesis coupled electron transport"/>
    <property type="evidence" value="ECO:0007669"/>
    <property type="project" value="InterPro"/>
</dbReference>
<feature type="transmembrane region" description="Helical" evidence="16">
    <location>
        <begin position="145"/>
        <end position="169"/>
    </location>
</feature>
<evidence type="ECO:0000256" key="2">
    <source>
        <dbReference type="ARBA" id="ARBA00009025"/>
    </source>
</evidence>
<evidence type="ECO:0000259" key="19">
    <source>
        <dbReference type="Pfam" id="PF01059"/>
    </source>
</evidence>
<keyword evidence="5 16" id="KW-0813">Transport</keyword>
<dbReference type="EC" id="7.1.1.2" evidence="3 16"/>
<evidence type="ECO:0000256" key="17">
    <source>
        <dbReference type="SAM" id="SignalP"/>
    </source>
</evidence>
<dbReference type="InterPro" id="IPR003918">
    <property type="entry name" value="NADH_UbQ_OxRdtase"/>
</dbReference>
<keyword evidence="12 16" id="KW-0830">Ubiquinone</keyword>
<dbReference type="GO" id="GO:0008137">
    <property type="term" value="F:NADH dehydrogenase (ubiquinone) activity"/>
    <property type="evidence" value="ECO:0007669"/>
    <property type="project" value="UniProtKB-UniRule"/>
</dbReference>
<dbReference type="Pfam" id="PF00361">
    <property type="entry name" value="Proton_antipo_M"/>
    <property type="match status" value="1"/>
</dbReference>
<dbReference type="Pfam" id="PF01059">
    <property type="entry name" value="Oxidored_q5_N"/>
    <property type="match status" value="1"/>
</dbReference>
<feature type="transmembrane region" description="Helical" evidence="16">
    <location>
        <begin position="189"/>
        <end position="212"/>
    </location>
</feature>
<proteinExistence type="inferred from homology"/>
<gene>
    <name evidence="20" type="primary">ND4</name>
</gene>
<dbReference type="PRINTS" id="PR01437">
    <property type="entry name" value="NUOXDRDTASE4"/>
</dbReference>
<feature type="transmembrane region" description="Helical" evidence="16">
    <location>
        <begin position="435"/>
        <end position="454"/>
    </location>
</feature>
<keyword evidence="14 16" id="KW-0472">Membrane</keyword>
<evidence type="ECO:0000313" key="20">
    <source>
        <dbReference type="EMBL" id="UDH54054.1"/>
    </source>
</evidence>
<evidence type="ECO:0000256" key="4">
    <source>
        <dbReference type="ARBA" id="ARBA00021006"/>
    </source>
</evidence>
<dbReference type="PANTHER" id="PTHR43507">
    <property type="entry name" value="NADH-UBIQUINONE OXIDOREDUCTASE CHAIN 4"/>
    <property type="match status" value="1"/>
</dbReference>
<evidence type="ECO:0000256" key="12">
    <source>
        <dbReference type="ARBA" id="ARBA00023075"/>
    </source>
</evidence>
<sequence length="459" mass="51091">MLKILLPMAMLLPTALLSPQKFLWTNTTAHSLLIATLSLQWLLPTYYPHKNLTQWTGIDQISAPLLVLSCWLLPLMIMASQNHLQHEPPTRKRIFITTLITVQPFLILAFSTTELMLFYISFEATLIPTLVLITRWGNQPERLSAGIYLLFYTLISSLPLLVTILYLHTQTGTLHLTMLKLVPPTLTNSWTGLLSGLALLTAFMVKAPLYGLHLWLPKAHVEAPIAGSMLLAALLLKLGGYGIMRVTLLMTPLSTHLHYPFLTLALWGALMTSSICLRQTDLKSLIAYSSVSHMGLVIAASTIQTHWSFSGAMVLMISHGLTSSMLFCLANTNYERTHSRILILTRGLQPLLPLMATWWLLANLTNMALPPTTNLMAELTIMIALFNWSTPTIILTGIATLLTASYTLFMLLMTQRGTLPTHITLIQNSNTREHLLMALHIIPLLLLILKPELISGAPL</sequence>
<feature type="transmembrane region" description="Helical" evidence="16">
    <location>
        <begin position="116"/>
        <end position="133"/>
    </location>
</feature>
<feature type="transmembrane region" description="Helical" evidence="16">
    <location>
        <begin position="224"/>
        <end position="244"/>
    </location>
</feature>
<evidence type="ECO:0000256" key="10">
    <source>
        <dbReference type="ARBA" id="ARBA00022989"/>
    </source>
</evidence>
<feature type="transmembrane region" description="Helical" evidence="16">
    <location>
        <begin position="309"/>
        <end position="329"/>
    </location>
</feature>
<evidence type="ECO:0000259" key="18">
    <source>
        <dbReference type="Pfam" id="PF00361"/>
    </source>
</evidence>
<feature type="transmembrane region" description="Helical" evidence="16">
    <location>
        <begin position="93"/>
        <end position="110"/>
    </location>
</feature>
<accession>A0A8K1P004</accession>
<feature type="transmembrane region" description="Helical" evidence="16">
    <location>
        <begin position="284"/>
        <end position="303"/>
    </location>
</feature>
<keyword evidence="10 16" id="KW-1133">Transmembrane helix</keyword>
<reference evidence="20" key="1">
    <citation type="journal article" date="2021" name="Genome Biol. Evol.">
        <title>Mitogenomes of Accipitriformes and Cathartiformes Were Subjected to Ancestral and Recent Duplications Followed by Gradual Degeneration.</title>
        <authorList>
            <person name="Urantowka A.D."/>
            <person name="Kroczak A."/>
            <person name="Strzala T."/>
            <person name="Zaniewicz G."/>
            <person name="Kurkowski M."/>
            <person name="Mackiewicz P."/>
        </authorList>
    </citation>
    <scope>NUCLEOTIDE SEQUENCE</scope>
</reference>
<keyword evidence="11 16" id="KW-0520">NAD</keyword>
<comment type="catalytic activity">
    <reaction evidence="15 16">
        <text>a ubiquinone + NADH + 5 H(+)(in) = a ubiquinol + NAD(+) + 4 H(+)(out)</text>
        <dbReference type="Rhea" id="RHEA:29091"/>
        <dbReference type="Rhea" id="RHEA-COMP:9565"/>
        <dbReference type="Rhea" id="RHEA-COMP:9566"/>
        <dbReference type="ChEBI" id="CHEBI:15378"/>
        <dbReference type="ChEBI" id="CHEBI:16389"/>
        <dbReference type="ChEBI" id="CHEBI:17976"/>
        <dbReference type="ChEBI" id="CHEBI:57540"/>
        <dbReference type="ChEBI" id="CHEBI:57945"/>
        <dbReference type="EC" id="7.1.1.2"/>
    </reaction>
</comment>
<feature type="domain" description="NADH:ubiquinone oxidoreductase chain 4 N-terminal" evidence="19">
    <location>
        <begin position="1"/>
        <end position="109"/>
    </location>
</feature>
<keyword evidence="6 16" id="KW-0679">Respiratory chain</keyword>
<dbReference type="CTD" id="4538"/>